<dbReference type="InterPro" id="IPR003604">
    <property type="entry name" value="Matrin/U1-like-C_Znf_C2H2"/>
</dbReference>
<organism evidence="3 4">
    <name type="scientific">Pleurodeles waltl</name>
    <name type="common">Iberian ribbed newt</name>
    <dbReference type="NCBI Taxonomy" id="8319"/>
    <lineage>
        <taxon>Eukaryota</taxon>
        <taxon>Metazoa</taxon>
        <taxon>Chordata</taxon>
        <taxon>Craniata</taxon>
        <taxon>Vertebrata</taxon>
        <taxon>Euteleostomi</taxon>
        <taxon>Amphibia</taxon>
        <taxon>Batrachia</taxon>
        <taxon>Caudata</taxon>
        <taxon>Salamandroidea</taxon>
        <taxon>Salamandridae</taxon>
        <taxon>Pleurodelinae</taxon>
        <taxon>Pleurodeles</taxon>
    </lineage>
</organism>
<proteinExistence type="predicted"/>
<accession>A0AAV7WLT0</accession>
<dbReference type="PANTHER" id="PTHR46742:SF2">
    <property type="entry name" value="ZINC FINGER MATRIN-TYPE PROTEIN 1"/>
    <property type="match status" value="1"/>
</dbReference>
<feature type="region of interest" description="Disordered" evidence="1">
    <location>
        <begin position="372"/>
        <end position="422"/>
    </location>
</feature>
<dbReference type="GO" id="GO:0008270">
    <property type="term" value="F:zinc ion binding"/>
    <property type="evidence" value="ECO:0007669"/>
    <property type="project" value="InterPro"/>
</dbReference>
<dbReference type="EMBL" id="JANPWB010000001">
    <property type="protein sequence ID" value="KAJ1213572.1"/>
    <property type="molecule type" value="Genomic_DNA"/>
</dbReference>
<feature type="region of interest" description="Disordered" evidence="1">
    <location>
        <begin position="194"/>
        <end position="225"/>
    </location>
</feature>
<evidence type="ECO:0000256" key="1">
    <source>
        <dbReference type="SAM" id="MobiDB-lite"/>
    </source>
</evidence>
<feature type="compositionally biased region" description="Basic residues" evidence="1">
    <location>
        <begin position="485"/>
        <end position="500"/>
    </location>
</feature>
<name>A0AAV7WLT0_PLEWA</name>
<dbReference type="AlphaFoldDB" id="A0AAV7WLT0"/>
<feature type="region of interest" description="Disordered" evidence="1">
    <location>
        <begin position="1"/>
        <end position="24"/>
    </location>
</feature>
<gene>
    <name evidence="3" type="ORF">NDU88_001206</name>
</gene>
<feature type="region of interest" description="Disordered" evidence="1">
    <location>
        <begin position="447"/>
        <end position="594"/>
    </location>
</feature>
<keyword evidence="4" id="KW-1185">Reference proteome</keyword>
<evidence type="ECO:0000313" key="4">
    <source>
        <dbReference type="Proteomes" id="UP001066276"/>
    </source>
</evidence>
<dbReference type="InterPro" id="IPR036236">
    <property type="entry name" value="Znf_C2H2_sf"/>
</dbReference>
<dbReference type="SMART" id="SM00355">
    <property type="entry name" value="ZnF_C2H2"/>
    <property type="match status" value="4"/>
</dbReference>
<dbReference type="SUPFAM" id="SSF57667">
    <property type="entry name" value="beta-beta-alpha zinc fingers"/>
    <property type="match status" value="4"/>
</dbReference>
<protein>
    <recommendedName>
        <fullName evidence="2">C2H2-type domain-containing protein</fullName>
    </recommendedName>
</protein>
<comment type="caution">
    <text evidence="3">The sequence shown here is derived from an EMBL/GenBank/DDBJ whole genome shotgun (WGS) entry which is preliminary data.</text>
</comment>
<feature type="compositionally biased region" description="Basic and acidic residues" evidence="1">
    <location>
        <begin position="501"/>
        <end position="539"/>
    </location>
</feature>
<dbReference type="Proteomes" id="UP001066276">
    <property type="component" value="Chromosome 1_1"/>
</dbReference>
<dbReference type="GO" id="GO:0003676">
    <property type="term" value="F:nucleic acid binding"/>
    <property type="evidence" value="ECO:0007669"/>
    <property type="project" value="InterPro"/>
</dbReference>
<feature type="compositionally biased region" description="Basic and acidic residues" evidence="1">
    <location>
        <begin position="555"/>
        <end position="565"/>
    </location>
</feature>
<reference evidence="3" key="1">
    <citation type="journal article" date="2022" name="bioRxiv">
        <title>Sequencing and chromosome-scale assembly of the giantPleurodeles waltlgenome.</title>
        <authorList>
            <person name="Brown T."/>
            <person name="Elewa A."/>
            <person name="Iarovenko S."/>
            <person name="Subramanian E."/>
            <person name="Araus A.J."/>
            <person name="Petzold A."/>
            <person name="Susuki M."/>
            <person name="Suzuki K.-i.T."/>
            <person name="Hayashi T."/>
            <person name="Toyoda A."/>
            <person name="Oliveira C."/>
            <person name="Osipova E."/>
            <person name="Leigh N.D."/>
            <person name="Simon A."/>
            <person name="Yun M.H."/>
        </authorList>
    </citation>
    <scope>NUCLEOTIDE SEQUENCE</scope>
    <source>
        <strain evidence="3">20211129_DDA</strain>
        <tissue evidence="3">Liver</tissue>
    </source>
</reference>
<dbReference type="InterPro" id="IPR013087">
    <property type="entry name" value="Znf_C2H2_type"/>
</dbReference>
<feature type="compositionally biased region" description="Basic and acidic residues" evidence="1">
    <location>
        <begin position="574"/>
        <end position="588"/>
    </location>
</feature>
<sequence>MAASSPPIVSCNRNEPPPCYSLSNMESEGAVTIPQLVESLSQAPPAPAGQRGSNSNVHSTHSHKGSTSSEKLRKELFTDTYCNVCGAKLLYESQRISHYEGKKHAQKVRLYFQMHPEQEPVEALVKKTKTDHLTFQMDGNEVSDENKFCKLCSMVFSSAVVAESHYVGKIHAKKLKNATGEYVSSRPPVAPAIQQMKEQESVTGMPDPNTPSETLSPQTERPKQDVKVDLNSLSENTIDFNDPDKYCKLCSAQFNNPLMAQDHYVGKRHARSEHRVRMMAEMEEEAVLSDSSKGACPGSFICPICSMTFTSIEMYQSHMQGNKHQTKENLVVNLIKNSKKSYDSFQDELADYIKVQKARGLVPKTSLRKTEESFENCGYEDNDEGGPPGDFTSPRRLPYERPRTIPPYRSRAASNRLPYRSTFERNYSRGQYLKNSQYRMKYFPEEQHTQATPPKSNNVVCPPAVDSSEDGRHSSSDDSSGSYHKERRQKRKRRKEKRHRGSEDIKKEEGRVAKKRKMSSEDADSGKDDLNCELQKEDTDTTNMNTVKHRKEKKCKAETHADKESKKHKRVKKKKDEDSRTEEEKLWDESILGF</sequence>
<dbReference type="SMART" id="SM00451">
    <property type="entry name" value="ZnF_U1"/>
    <property type="match status" value="4"/>
</dbReference>
<feature type="region of interest" description="Disordered" evidence="1">
    <location>
        <begin position="42"/>
        <end position="70"/>
    </location>
</feature>
<dbReference type="Pfam" id="PF12874">
    <property type="entry name" value="zf-met"/>
    <property type="match status" value="4"/>
</dbReference>
<evidence type="ECO:0000259" key="2">
    <source>
        <dbReference type="PROSITE" id="PS00028"/>
    </source>
</evidence>
<dbReference type="PROSITE" id="PS00028">
    <property type="entry name" value="ZINC_FINGER_C2H2_1"/>
    <property type="match status" value="1"/>
</dbReference>
<feature type="compositionally biased region" description="Polar residues" evidence="1">
    <location>
        <begin position="449"/>
        <end position="459"/>
    </location>
</feature>
<evidence type="ECO:0000313" key="3">
    <source>
        <dbReference type="EMBL" id="KAJ1213572.1"/>
    </source>
</evidence>
<dbReference type="Gene3D" id="3.30.160.60">
    <property type="entry name" value="Classic Zinc Finger"/>
    <property type="match status" value="4"/>
</dbReference>
<dbReference type="PANTHER" id="PTHR46742">
    <property type="entry name" value="LYSINE-RICH COILED-COIL PROTEIN 1"/>
    <property type="match status" value="1"/>
</dbReference>
<feature type="compositionally biased region" description="Polar residues" evidence="1">
    <location>
        <begin position="210"/>
        <end position="219"/>
    </location>
</feature>
<feature type="domain" description="C2H2-type" evidence="2">
    <location>
        <begin position="302"/>
        <end position="324"/>
    </location>
</feature>